<evidence type="ECO:0000259" key="4">
    <source>
        <dbReference type="Pfam" id="PF00496"/>
    </source>
</evidence>
<dbReference type="Gene3D" id="3.90.76.10">
    <property type="entry name" value="Dipeptide-binding Protein, Domain 1"/>
    <property type="match status" value="1"/>
</dbReference>
<proteinExistence type="inferred from homology"/>
<reference evidence="6" key="1">
    <citation type="journal article" date="2019" name="Int. J. Syst. Evol. Microbiol.">
        <title>The Global Catalogue of Microorganisms (GCM) 10K type strain sequencing project: providing services to taxonomists for standard genome sequencing and annotation.</title>
        <authorList>
            <consortium name="The Broad Institute Genomics Platform"/>
            <consortium name="The Broad Institute Genome Sequencing Center for Infectious Disease"/>
            <person name="Wu L."/>
            <person name="Ma J."/>
        </authorList>
    </citation>
    <scope>NUCLEOTIDE SEQUENCE [LARGE SCALE GENOMIC DNA]</scope>
    <source>
        <strain evidence="6">JCM 18303</strain>
    </source>
</reference>
<name>A0ABP9QIT2_9PSEU</name>
<feature type="domain" description="Solute-binding protein family 5" evidence="4">
    <location>
        <begin position="85"/>
        <end position="414"/>
    </location>
</feature>
<organism evidence="5 6">
    <name type="scientific">Pseudonocardia eucalypti</name>
    <dbReference type="NCBI Taxonomy" id="648755"/>
    <lineage>
        <taxon>Bacteria</taxon>
        <taxon>Bacillati</taxon>
        <taxon>Actinomycetota</taxon>
        <taxon>Actinomycetes</taxon>
        <taxon>Pseudonocardiales</taxon>
        <taxon>Pseudonocardiaceae</taxon>
        <taxon>Pseudonocardia</taxon>
    </lineage>
</organism>
<protein>
    <submittedName>
        <fullName evidence="5">ABC transporter substrate-binding protein</fullName>
    </submittedName>
</protein>
<dbReference type="CDD" id="cd00995">
    <property type="entry name" value="PBP2_NikA_DppA_OppA_like"/>
    <property type="match status" value="1"/>
</dbReference>
<dbReference type="Gene3D" id="3.10.105.10">
    <property type="entry name" value="Dipeptide-binding Protein, Domain 3"/>
    <property type="match status" value="1"/>
</dbReference>
<comment type="caution">
    <text evidence="5">The sequence shown here is derived from an EMBL/GenBank/DDBJ whole genome shotgun (WGS) entry which is preliminary data.</text>
</comment>
<dbReference type="PIRSF" id="PIRSF002741">
    <property type="entry name" value="MppA"/>
    <property type="match status" value="1"/>
</dbReference>
<dbReference type="InterPro" id="IPR030678">
    <property type="entry name" value="Peptide/Ni-bd"/>
</dbReference>
<dbReference type="PANTHER" id="PTHR30290">
    <property type="entry name" value="PERIPLASMIC BINDING COMPONENT OF ABC TRANSPORTER"/>
    <property type="match status" value="1"/>
</dbReference>
<keyword evidence="6" id="KW-1185">Reference proteome</keyword>
<dbReference type="InterPro" id="IPR039424">
    <property type="entry name" value="SBP_5"/>
</dbReference>
<dbReference type="SUPFAM" id="SSF53850">
    <property type="entry name" value="Periplasmic binding protein-like II"/>
    <property type="match status" value="1"/>
</dbReference>
<accession>A0ABP9QIT2</accession>
<evidence type="ECO:0000256" key="1">
    <source>
        <dbReference type="ARBA" id="ARBA00005695"/>
    </source>
</evidence>
<gene>
    <name evidence="5" type="ORF">GCM10023321_48490</name>
</gene>
<dbReference type="Proteomes" id="UP001428817">
    <property type="component" value="Unassembled WGS sequence"/>
</dbReference>
<evidence type="ECO:0000256" key="3">
    <source>
        <dbReference type="ARBA" id="ARBA00022729"/>
    </source>
</evidence>
<sequence>MAALLAVLAGCGSGGTAGSPGPAHGGATAECPPVDHAAIDPNATFTWMYSVANTSFDPDKITTSNSQMYLYPIYDSLVHLDDKGEPRPMLARSWSVGDGGRSLTLQLVDNWKYHDGTPFDAASVKANLDRHRGEGSFNRQALSDISGVSVLDRRTVKIETINGAAPLVGILASSAGMMMSPAVFNDPGQSLKPTGGSGAFSLASYQPGSKVEYSAVPGYWEPDALRVAKMVFLISSDDNARLNSVITGAADATFLRESMYAPAKGGGLVVCQKPSMSSYTMALNVARSEFAKPEVRRAINLAVDRSAIAAITDGFCDPSVQMFPTSFYASDPELTPDRYPHDVAKARQLLDSVGLGRGFEFTLETNNLDAYQKVAEVIQANLQEVGIRVTVLPVELPRLMEDFSVNKKADAQLVQQKAEADPSIQIEAYYLRGGFSNPGDYGNPAISQLHTQAKAAATTNERAEIYRKLFAKAHEEAASPVILCHLTTPMATNQKVMGLEIYSDGSRQFRGIAVRK</sequence>
<keyword evidence="2" id="KW-0813">Transport</keyword>
<dbReference type="Gene3D" id="3.40.190.10">
    <property type="entry name" value="Periplasmic binding protein-like II"/>
    <property type="match status" value="1"/>
</dbReference>
<dbReference type="Pfam" id="PF00496">
    <property type="entry name" value="SBP_bac_5"/>
    <property type="match status" value="1"/>
</dbReference>
<keyword evidence="3" id="KW-0732">Signal</keyword>
<dbReference type="PANTHER" id="PTHR30290:SF9">
    <property type="entry name" value="OLIGOPEPTIDE-BINDING PROTEIN APPA"/>
    <property type="match status" value="1"/>
</dbReference>
<evidence type="ECO:0000256" key="2">
    <source>
        <dbReference type="ARBA" id="ARBA00022448"/>
    </source>
</evidence>
<comment type="similarity">
    <text evidence="1">Belongs to the bacterial solute-binding protein 5 family.</text>
</comment>
<evidence type="ECO:0000313" key="6">
    <source>
        <dbReference type="Proteomes" id="UP001428817"/>
    </source>
</evidence>
<dbReference type="EMBL" id="BAABJP010000026">
    <property type="protein sequence ID" value="GAA5162628.1"/>
    <property type="molecule type" value="Genomic_DNA"/>
</dbReference>
<evidence type="ECO:0000313" key="5">
    <source>
        <dbReference type="EMBL" id="GAA5162628.1"/>
    </source>
</evidence>
<dbReference type="InterPro" id="IPR000914">
    <property type="entry name" value="SBP_5_dom"/>
</dbReference>